<dbReference type="Proteomes" id="UP001481677">
    <property type="component" value="Unassembled WGS sequence"/>
</dbReference>
<dbReference type="Gene3D" id="3.60.21.10">
    <property type="match status" value="1"/>
</dbReference>
<evidence type="ECO:0000313" key="2">
    <source>
        <dbReference type="EMBL" id="MEM5345459.1"/>
    </source>
</evidence>
<dbReference type="InterPro" id="IPR051918">
    <property type="entry name" value="STPP_CPPED1"/>
</dbReference>
<dbReference type="Proteomes" id="UP000321776">
    <property type="component" value="Unassembled WGS sequence"/>
</dbReference>
<keyword evidence="5" id="KW-1185">Reference proteome</keyword>
<evidence type="ECO:0000259" key="1">
    <source>
        <dbReference type="Pfam" id="PF00149"/>
    </source>
</evidence>
<comment type="caution">
    <text evidence="3">The sequence shown here is derived from an EMBL/GenBank/DDBJ whole genome shotgun (WGS) entry which is preliminary data.</text>
</comment>
<feature type="domain" description="Calcineurin-like phosphoesterase" evidence="1">
    <location>
        <begin position="153"/>
        <end position="359"/>
    </location>
</feature>
<protein>
    <submittedName>
        <fullName evidence="3">Metallophosphoesterase</fullName>
    </submittedName>
</protein>
<proteinExistence type="predicted"/>
<dbReference type="RefSeq" id="WP_147235306.1">
    <property type="nucleotide sequence ID" value="NZ_JAZHFZ010000049.1"/>
</dbReference>
<evidence type="ECO:0000313" key="3">
    <source>
        <dbReference type="EMBL" id="TXC82691.1"/>
    </source>
</evidence>
<gene>
    <name evidence="3" type="ORF">FRZ40_19795</name>
    <name evidence="2" type="ORF">V4C56_38280</name>
</gene>
<dbReference type="SUPFAM" id="SSF56300">
    <property type="entry name" value="Metallo-dependent phosphatases"/>
    <property type="match status" value="1"/>
</dbReference>
<name>A0A5C6VD94_9BURK</name>
<evidence type="ECO:0000313" key="5">
    <source>
        <dbReference type="Proteomes" id="UP001481677"/>
    </source>
</evidence>
<dbReference type="PANTHER" id="PTHR43143">
    <property type="entry name" value="METALLOPHOSPHOESTERASE, CALCINEURIN SUPERFAMILY"/>
    <property type="match status" value="1"/>
</dbReference>
<dbReference type="InterPro" id="IPR004843">
    <property type="entry name" value="Calcineurin-like_PHP"/>
</dbReference>
<accession>A0A5C6VD94</accession>
<dbReference type="InterPro" id="IPR029052">
    <property type="entry name" value="Metallo-depent_PP-like"/>
</dbReference>
<evidence type="ECO:0000313" key="4">
    <source>
        <dbReference type="Proteomes" id="UP000321776"/>
    </source>
</evidence>
<dbReference type="EMBL" id="VOQS01000003">
    <property type="protein sequence ID" value="TXC82691.1"/>
    <property type="molecule type" value="Genomic_DNA"/>
</dbReference>
<dbReference type="PANTHER" id="PTHR43143:SF1">
    <property type="entry name" value="SERINE_THREONINE-PROTEIN PHOSPHATASE CPPED1"/>
    <property type="match status" value="1"/>
</dbReference>
<dbReference type="EMBL" id="JAZHGA010000047">
    <property type="protein sequence ID" value="MEM5345459.1"/>
    <property type="molecule type" value="Genomic_DNA"/>
</dbReference>
<reference evidence="2 5" key="3">
    <citation type="submission" date="2024-01" db="EMBL/GenBank/DDBJ databases">
        <title>The diversity of rhizobia nodulating Mimosa spp. in eleven states of Brazil covering several biomes is determined by host plant, location, and edaphic factors.</title>
        <authorList>
            <person name="Rouws L."/>
            <person name="Barauna A."/>
            <person name="Beukes C."/>
            <person name="De Faria S.M."/>
            <person name="Gross E."/>
            <person name="Dos Reis Junior F.B."/>
            <person name="Simon M."/>
            <person name="Maluk M."/>
            <person name="Odee D.W."/>
            <person name="Kenicer G."/>
            <person name="Young J.P.W."/>
            <person name="Reis V.M."/>
            <person name="Zilli J."/>
            <person name="James E.K."/>
        </authorList>
    </citation>
    <scope>NUCLEOTIDE SEQUENCE [LARGE SCALE GENOMIC DNA]</scope>
    <source>
        <strain evidence="2 5">JPY530</strain>
    </source>
</reference>
<organism evidence="3 4">
    <name type="scientific">Paraburkholderia azotifigens</name>
    <dbReference type="NCBI Taxonomy" id="2057004"/>
    <lineage>
        <taxon>Bacteria</taxon>
        <taxon>Pseudomonadati</taxon>
        <taxon>Pseudomonadota</taxon>
        <taxon>Betaproteobacteria</taxon>
        <taxon>Burkholderiales</taxon>
        <taxon>Burkholderiaceae</taxon>
        <taxon>Paraburkholderia</taxon>
    </lineage>
</organism>
<dbReference type="Pfam" id="PF00149">
    <property type="entry name" value="Metallophos"/>
    <property type="match status" value="1"/>
</dbReference>
<dbReference type="GO" id="GO:0016787">
    <property type="term" value="F:hydrolase activity"/>
    <property type="evidence" value="ECO:0007669"/>
    <property type="project" value="InterPro"/>
</dbReference>
<reference evidence="3" key="2">
    <citation type="submission" date="2019-08" db="EMBL/GenBank/DDBJ databases">
        <authorList>
            <person name="Im W.-T."/>
        </authorList>
    </citation>
    <scope>NUCLEOTIDE SEQUENCE</scope>
    <source>
        <strain evidence="3">NF 2-5-3</strain>
    </source>
</reference>
<dbReference type="AlphaFoldDB" id="A0A5C6VD94"/>
<sequence>MAAEPSSFRDHFVSLFQSAVDQVVRSTTPSASLASRPGTDNALVNAAAAIGSIRSQGQGQTPLPDAPPGGIAQDAWTCAKMGFALLQARARGDTAGAASIEDDLRFNVCDPAWIKTIESFMAFFGPDGKRASIPYRRAPTIGPVTLSLKAGATVALIADWGTGTQVAVDLLKQAALQNPDVVIHLGDIYYSGTPQECEANFRNIVDTVLERSTRDVPVYTLSGNHDMYSGGAGYYGLIDTLNDHARRQPASFFCLRNDDWQFIAMDTGLHDYIPIIGNDMLTFLEKDEEDWITERIAEFDGKTILLSHHQLFSALSEIGPLQPGNKLIAHNPKLLPSFQRFAQAAKQPIAAWFWGHEHNLSIYQPYLGLNRGRCIGHGAVPVLVDGPENAPDSRIVNPPALQSVLLKEADKVYMHGFTIIRLGQGAQHAQASAEYYESSDGTKPMFTETL</sequence>
<reference evidence="3 4" key="1">
    <citation type="journal article" date="2018" name="Int. J. Syst. Evol. Microbiol.">
        <title>Paraburkholderia azotifigens sp. nov., a nitrogen-fixing bacterium isolated from paddy soil.</title>
        <authorList>
            <person name="Choi G.M."/>
            <person name="Im W.T."/>
        </authorList>
    </citation>
    <scope>NUCLEOTIDE SEQUENCE [LARGE SCALE GENOMIC DNA]</scope>
    <source>
        <strain evidence="3 4">NF 2-5-3</strain>
    </source>
</reference>